<keyword evidence="2" id="KW-0508">mRNA splicing</keyword>
<keyword evidence="1" id="KW-0677">Repeat</keyword>
<keyword evidence="5" id="KW-1185">Reference proteome</keyword>
<proteinExistence type="predicted"/>
<dbReference type="PANTHER" id="PTHR47447">
    <property type="entry name" value="OS03G0856100 PROTEIN"/>
    <property type="match status" value="1"/>
</dbReference>
<dbReference type="GeneID" id="92205977"/>
<feature type="region of interest" description="Disordered" evidence="3">
    <location>
        <begin position="706"/>
        <end position="728"/>
    </location>
</feature>
<dbReference type="Gene3D" id="1.25.40.10">
    <property type="entry name" value="Tetratricopeptide repeat domain"/>
    <property type="match status" value="1"/>
</dbReference>
<dbReference type="InterPro" id="IPR011990">
    <property type="entry name" value="TPR-like_helical_dom_sf"/>
</dbReference>
<evidence type="ECO:0000313" key="5">
    <source>
        <dbReference type="Proteomes" id="UP001497383"/>
    </source>
</evidence>
<reference evidence="4 5" key="1">
    <citation type="submission" date="2024-03" db="EMBL/GenBank/DDBJ databases">
        <authorList>
            <person name="Brejova B."/>
        </authorList>
    </citation>
    <scope>NUCLEOTIDE SEQUENCE [LARGE SCALE GENOMIC DNA]</scope>
    <source>
        <strain evidence="4 5">CBS 14171</strain>
    </source>
</reference>
<evidence type="ECO:0000256" key="2">
    <source>
        <dbReference type="ARBA" id="ARBA00023187"/>
    </source>
</evidence>
<dbReference type="Proteomes" id="UP001497383">
    <property type="component" value="Chromosome 1"/>
</dbReference>
<evidence type="ECO:0000256" key="3">
    <source>
        <dbReference type="SAM" id="MobiDB-lite"/>
    </source>
</evidence>
<evidence type="ECO:0000256" key="1">
    <source>
        <dbReference type="ARBA" id="ARBA00022737"/>
    </source>
</evidence>
<organism evidence="4 5">
    <name type="scientific">Lodderomyces beijingensis</name>
    <dbReference type="NCBI Taxonomy" id="1775926"/>
    <lineage>
        <taxon>Eukaryota</taxon>
        <taxon>Fungi</taxon>
        <taxon>Dikarya</taxon>
        <taxon>Ascomycota</taxon>
        <taxon>Saccharomycotina</taxon>
        <taxon>Pichiomycetes</taxon>
        <taxon>Debaryomycetaceae</taxon>
        <taxon>Candida/Lodderomyces clade</taxon>
        <taxon>Lodderomyces</taxon>
    </lineage>
</organism>
<protein>
    <recommendedName>
        <fullName evidence="6">Mitochondrial group I intron splicing factor CCM1</fullName>
    </recommendedName>
</protein>
<evidence type="ECO:0000313" key="4">
    <source>
        <dbReference type="EMBL" id="CAK9436223.1"/>
    </source>
</evidence>
<keyword evidence="2" id="KW-0507">mRNA processing</keyword>
<dbReference type="PANTHER" id="PTHR47447:SF17">
    <property type="entry name" value="OS12G0638900 PROTEIN"/>
    <property type="match status" value="1"/>
</dbReference>
<dbReference type="EMBL" id="OZ022405">
    <property type="protein sequence ID" value="CAK9436223.1"/>
    <property type="molecule type" value="Genomic_DNA"/>
</dbReference>
<accession>A0ABP0ZK75</accession>
<evidence type="ECO:0008006" key="6">
    <source>
        <dbReference type="Google" id="ProtNLM"/>
    </source>
</evidence>
<dbReference type="RefSeq" id="XP_066827719.1">
    <property type="nucleotide sequence ID" value="XM_066976739.1"/>
</dbReference>
<sequence length="1022" mass="118848">MEKEQVGGDYTFNLESVQKQLGSNSMSTLEKISLIKNLVITGFHGSKTLKGKIYFVASFLELTTTHQSLGWQLSDSETETKTDKHKRAHYDEIFRMFALQSIGMKNAEVYFGKLFEVVEVHSDLETSSAFMRKMMGTVLEEAPYLVYAMFRSKSWQIKSRHLNRSAVLNSCDLTYVLKACAKFDENKIYQLYTENQDLHNDESQQEVFLSLCVRHKDWTALQQRFESMFDEGNSPNTIHYGITMQALEYLEADGELERLYEQMLNSGIEIGATIFDARIKSSLRRKDYESMPRLFNEYIKLTKEGKADPDGVASLFPLSMRGHMDNQDFKAILLAVEAYYEMESESDCDFKIIPEQFISELLVFFAENLAVQEFHQLQDLVLRYRKKCSAYYQGLVHGYSILGQFRRAEGLAFYAHGKTAVPFSDFGIYSAQLSNYRRWYESRVMESRDQNYIYSMINYISNKLTHREFFVYHPPQSNGGSSFLVDALQELLKTATRAIRKIQVQNLRKTPRMKSFEEIVERQKAQHLNLDETSYIPILQSYLTYEDFQPLKVIQVIEEMTKSGITITAVSYKYLISAMVAFDTSLNQSFENSTRLLKRILEAYGVYKGPGEIGLDFRKDAVEISEVILHYALEADKNTAQVVLADFHSFCTQIFGSKLPLQLEIRLDKAYKHLCKNSDPEKYEKLVHESFTRYAMLLTESFQKNSNEGDEVKTVVSPPPPPPSLSAAAGDSTFDLVRYLVPLQRFDLPVQKSVAKALSSGAVLSRAGYNYVFRFLLHYRQLPLEDLLEIAEKYLLQGTLNQMALFRQKRICYQLCLIHLAEKYGDEEVEQSYRILSEFYDVESVESARNEIVKLENLHNFYRSESGRLFNIRLDDYDSRTMNQHQFINFFNPIELYTTAVKMSERRFRMLYSTWQKHPQSEELRQQFPKWDKYIRMTKLHGKFFDNISEFNRQIDLLNPPKRPFTELRPRRTKDVLLEILHHSNENRIFLTADATEETELLRRLKETKTGKGGARGEANTE</sequence>
<gene>
    <name evidence="4" type="ORF">LODBEIA_P07810</name>
</gene>
<name>A0ABP0ZK75_9ASCO</name>